<dbReference type="HOGENOM" id="CLU_092419_0_0_10"/>
<dbReference type="Proteomes" id="UP000001208">
    <property type="component" value="Chromosome"/>
</dbReference>
<dbReference type="NCBIfam" id="TIGR02019">
    <property type="entry name" value="BchJ"/>
    <property type="match status" value="1"/>
</dbReference>
<dbReference type="KEGG" id="cts:Ctha_0627"/>
<dbReference type="eggNOG" id="COG1719">
    <property type="taxonomic scope" value="Bacteria"/>
</dbReference>
<dbReference type="EMBL" id="CP001100">
    <property type="protein sequence ID" value="ACF13097.1"/>
    <property type="molecule type" value="Genomic_DNA"/>
</dbReference>
<dbReference type="InterPro" id="IPR010249">
    <property type="entry name" value="BchJ"/>
</dbReference>
<dbReference type="GO" id="GO:0030494">
    <property type="term" value="P:bacteriochlorophyll biosynthetic process"/>
    <property type="evidence" value="ECO:0007669"/>
    <property type="project" value="InterPro"/>
</dbReference>
<accession>B3QVP0</accession>
<dbReference type="AlphaFoldDB" id="B3QVP0"/>
<evidence type="ECO:0000313" key="1">
    <source>
        <dbReference type="EMBL" id="ACF13097.1"/>
    </source>
</evidence>
<organism evidence="1 2">
    <name type="scientific">Chloroherpeton thalassium (strain ATCC 35110 / GB-78)</name>
    <dbReference type="NCBI Taxonomy" id="517418"/>
    <lineage>
        <taxon>Bacteria</taxon>
        <taxon>Pseudomonadati</taxon>
        <taxon>Chlorobiota</taxon>
        <taxon>Chlorobiia</taxon>
        <taxon>Chlorobiales</taxon>
        <taxon>Chloroherpetonaceae</taxon>
        <taxon>Chloroherpeton</taxon>
    </lineage>
</organism>
<dbReference type="STRING" id="517418.Ctha_0627"/>
<name>B3QVP0_CHLT3</name>
<reference evidence="1 2" key="1">
    <citation type="submission" date="2008-06" db="EMBL/GenBank/DDBJ databases">
        <title>Complete sequence of Chloroherpeton thalassium ATCC 35110.</title>
        <authorList>
            <consortium name="US DOE Joint Genome Institute"/>
            <person name="Lucas S."/>
            <person name="Copeland A."/>
            <person name="Lapidus A."/>
            <person name="Glavina del Rio T."/>
            <person name="Dalin E."/>
            <person name="Tice H."/>
            <person name="Bruce D."/>
            <person name="Goodwin L."/>
            <person name="Pitluck S."/>
            <person name="Schmutz J."/>
            <person name="Larimer F."/>
            <person name="Land M."/>
            <person name="Hauser L."/>
            <person name="Kyrpides N."/>
            <person name="Mikhailova N."/>
            <person name="Liu Z."/>
            <person name="Li T."/>
            <person name="Zhao F."/>
            <person name="Overmann J."/>
            <person name="Bryant D.A."/>
            <person name="Richardson P."/>
        </authorList>
    </citation>
    <scope>NUCLEOTIDE SEQUENCE [LARGE SCALE GENOMIC DNA]</scope>
    <source>
        <strain evidence="2">ATCC 35110 / GB-78</strain>
    </source>
</reference>
<keyword evidence="2" id="KW-1185">Reference proteome</keyword>
<dbReference type="InterPro" id="IPR024096">
    <property type="entry name" value="NO_sig/Golgi_transp_ligand-bd"/>
</dbReference>
<dbReference type="GO" id="GO:0015979">
    <property type="term" value="P:photosynthesis"/>
    <property type="evidence" value="ECO:0007669"/>
    <property type="project" value="InterPro"/>
</dbReference>
<dbReference type="OrthoDB" id="2080515at2"/>
<dbReference type="RefSeq" id="WP_012499181.1">
    <property type="nucleotide sequence ID" value="NC_011026.1"/>
</dbReference>
<proteinExistence type="predicted"/>
<gene>
    <name evidence="1" type="ordered locus">Ctha_0627</name>
</gene>
<sequence>MSASHQSGDIARIGPNSIIQTFNALSTRFGEERTKAIFRSAGHEKYIGNLPSEMVNEAEFHALVKAVLEEIGEKDASEILKDSGQRTAEYLLKNRIPGIFQSLVKLMPKKLGMKLLLFAISKNAWTFAGSGAFSFEVGDTMYIRVRVSFPSKPVVAYFYGGTFYKLLRTLIDPAAHVAIEEHSEKGEIDCFYNVTLH</sequence>
<evidence type="ECO:0000313" key="2">
    <source>
        <dbReference type="Proteomes" id="UP000001208"/>
    </source>
</evidence>
<protein>
    <submittedName>
        <fullName evidence="1">Bacteriochlorophyll 4-vinyl reductase</fullName>
    </submittedName>
</protein>
<dbReference type="SUPFAM" id="SSF111126">
    <property type="entry name" value="Ligand-binding domain in the NO signalling and Golgi transport"/>
    <property type="match status" value="1"/>
</dbReference>